<gene>
    <name evidence="1" type="ORF">N7603_04955</name>
</gene>
<organism evidence="1 2">
    <name type="scientific">Paracholeplasma vituli</name>
    <dbReference type="NCBI Taxonomy" id="69473"/>
    <lineage>
        <taxon>Bacteria</taxon>
        <taxon>Bacillati</taxon>
        <taxon>Mycoplasmatota</taxon>
        <taxon>Mollicutes</taxon>
        <taxon>Acholeplasmatales</taxon>
        <taxon>Acholeplasmataceae</taxon>
        <taxon>Paracholeplasma</taxon>
    </lineage>
</organism>
<dbReference type="Proteomes" id="UP001209076">
    <property type="component" value="Unassembled WGS sequence"/>
</dbReference>
<proteinExistence type="predicted"/>
<accession>A0ABT2PVL7</accession>
<comment type="caution">
    <text evidence="1">The sequence shown here is derived from an EMBL/GenBank/DDBJ whole genome shotgun (WGS) entry which is preliminary data.</text>
</comment>
<protein>
    <recommendedName>
        <fullName evidence="3">SprT-like domain-containing protein</fullName>
    </recommendedName>
</protein>
<dbReference type="RefSeq" id="WP_262096261.1">
    <property type="nucleotide sequence ID" value="NZ_JAOEGN010000007.1"/>
</dbReference>
<dbReference type="EMBL" id="JAOEGN010000007">
    <property type="protein sequence ID" value="MCU0105000.1"/>
    <property type="molecule type" value="Genomic_DNA"/>
</dbReference>
<reference evidence="2" key="1">
    <citation type="submission" date="2023-07" db="EMBL/GenBank/DDBJ databases">
        <title>Novel Mycoplasma species identified in domestic and wild animals.</title>
        <authorList>
            <person name="Volokhov D.V."/>
            <person name="Furtak V.A."/>
            <person name="Zagorodnyaya T.A."/>
        </authorList>
    </citation>
    <scope>NUCLEOTIDE SEQUENCE [LARGE SCALE GENOMIC DNA]</scope>
    <source>
        <strain evidence="2">92-19</strain>
    </source>
</reference>
<keyword evidence="2" id="KW-1185">Reference proteome</keyword>
<evidence type="ECO:0000313" key="1">
    <source>
        <dbReference type="EMBL" id="MCU0105000.1"/>
    </source>
</evidence>
<sequence>MDKIEIFMKYASRLLGMDGLIEYCIVDGTGQERTRAICDRENYRIYFNKQWLEKANDVEILQCVLHECRHCYQQACIDYPDIFNSEEKDTVERWKYEFENPIYPEIDEVGYFNQSNEEDSRSFMIIKNNNL</sequence>
<name>A0ABT2PVL7_9MOLU</name>
<evidence type="ECO:0008006" key="3">
    <source>
        <dbReference type="Google" id="ProtNLM"/>
    </source>
</evidence>
<evidence type="ECO:0000313" key="2">
    <source>
        <dbReference type="Proteomes" id="UP001209076"/>
    </source>
</evidence>